<keyword evidence="2" id="KW-0946">Virion</keyword>
<evidence type="ECO:0000259" key="1">
    <source>
        <dbReference type="Pfam" id="PF05229"/>
    </source>
</evidence>
<dbReference type="PANTHER" id="PTHR37089">
    <property type="entry name" value="PROTEIN U-RELATED"/>
    <property type="match status" value="1"/>
</dbReference>
<evidence type="ECO:0000313" key="3">
    <source>
        <dbReference type="Proteomes" id="UP000235803"/>
    </source>
</evidence>
<dbReference type="SMART" id="SM00972">
    <property type="entry name" value="SCPU"/>
    <property type="match status" value="1"/>
</dbReference>
<gene>
    <name evidence="2" type="ORF">C1H69_15075</name>
</gene>
<sequence>MAATSRSNSMHAPLARRVSRPASIPTFLPCNWSSDLVTIAGVTAMYLRYRPDACTIRRLCAALCACVVVSAHAAETSILRVWASITPGCQINGVISPEAGKLGTLDFGRHPAIATDSLVTGFAANAAVTLSCTPGVALSMSLDGGSHFANGERNLDSGSHRIPYQLYRDAGLSQAVPVNQSVAVVYDNPNDIRLPIYAALQLPGLSPPGTYQDVLTVTLSW</sequence>
<organism evidence="2 3">
    <name type="scientific">Billgrantia endophytica</name>
    <dbReference type="NCBI Taxonomy" id="2033802"/>
    <lineage>
        <taxon>Bacteria</taxon>
        <taxon>Pseudomonadati</taxon>
        <taxon>Pseudomonadota</taxon>
        <taxon>Gammaproteobacteria</taxon>
        <taxon>Oceanospirillales</taxon>
        <taxon>Halomonadaceae</taxon>
        <taxon>Billgrantia</taxon>
    </lineage>
</organism>
<proteinExistence type="predicted"/>
<dbReference type="PANTHER" id="PTHR37089:SF3">
    <property type="entry name" value="EXPORTED PROTEIN"/>
    <property type="match status" value="1"/>
</dbReference>
<dbReference type="AlphaFoldDB" id="A0A2N7U0Q4"/>
<dbReference type="InterPro" id="IPR053167">
    <property type="entry name" value="Spore_coat_component"/>
</dbReference>
<name>A0A2N7U0Q4_9GAMM</name>
<evidence type="ECO:0000313" key="2">
    <source>
        <dbReference type="EMBL" id="PMR73993.1"/>
    </source>
</evidence>
<dbReference type="OrthoDB" id="8588792at2"/>
<keyword evidence="2" id="KW-0167">Capsid protein</keyword>
<keyword evidence="3" id="KW-1185">Reference proteome</keyword>
<dbReference type="Proteomes" id="UP000235803">
    <property type="component" value="Unassembled WGS sequence"/>
</dbReference>
<dbReference type="EMBL" id="PNRF01000031">
    <property type="protein sequence ID" value="PMR73993.1"/>
    <property type="molecule type" value="Genomic_DNA"/>
</dbReference>
<comment type="caution">
    <text evidence="2">The sequence shown here is derived from an EMBL/GenBank/DDBJ whole genome shotgun (WGS) entry which is preliminary data.</text>
</comment>
<feature type="domain" description="Spore coat protein U/FanG" evidence="1">
    <location>
        <begin position="76"/>
        <end position="218"/>
    </location>
</feature>
<dbReference type="Pfam" id="PF05229">
    <property type="entry name" value="SCPU"/>
    <property type="match status" value="1"/>
</dbReference>
<protein>
    <submittedName>
        <fullName evidence="2">Spore coat protein</fullName>
    </submittedName>
</protein>
<reference evidence="2 3" key="1">
    <citation type="submission" date="2018-01" db="EMBL/GenBank/DDBJ databases">
        <title>Halomonas endophytica sp. nov., isolated from storage liquid in the stems of Populus euphratica.</title>
        <authorList>
            <person name="Chen C."/>
        </authorList>
    </citation>
    <scope>NUCLEOTIDE SEQUENCE [LARGE SCALE GENOMIC DNA]</scope>
    <source>
        <strain evidence="2 3">MC28</strain>
    </source>
</reference>
<dbReference type="InterPro" id="IPR007893">
    <property type="entry name" value="Spore_coat_U/FanG"/>
</dbReference>
<accession>A0A2N7U0Q4</accession>